<feature type="repeat" description="TPR" evidence="4">
    <location>
        <begin position="695"/>
        <end position="728"/>
    </location>
</feature>
<dbReference type="EMBL" id="SJPK01000002">
    <property type="protein sequence ID" value="TWT74260.1"/>
    <property type="molecule type" value="Genomic_DNA"/>
</dbReference>
<dbReference type="Pfam" id="PF13525">
    <property type="entry name" value="YfiO"/>
    <property type="match status" value="1"/>
</dbReference>
<evidence type="ECO:0000256" key="3">
    <source>
        <dbReference type="ARBA" id="ARBA00022803"/>
    </source>
</evidence>
<reference evidence="7 8" key="1">
    <citation type="submission" date="2019-02" db="EMBL/GenBank/DDBJ databases">
        <title>Deep-cultivation of Planctomycetes and their phenomic and genomic characterization uncovers novel biology.</title>
        <authorList>
            <person name="Wiegand S."/>
            <person name="Jogler M."/>
            <person name="Boedeker C."/>
            <person name="Pinto D."/>
            <person name="Vollmers J."/>
            <person name="Rivas-Marin E."/>
            <person name="Kohn T."/>
            <person name="Peeters S.H."/>
            <person name="Heuer A."/>
            <person name="Rast P."/>
            <person name="Oberbeckmann S."/>
            <person name="Bunk B."/>
            <person name="Jeske O."/>
            <person name="Meyerdierks A."/>
            <person name="Storesund J.E."/>
            <person name="Kallscheuer N."/>
            <person name="Luecker S."/>
            <person name="Lage O.M."/>
            <person name="Pohl T."/>
            <person name="Merkel B.J."/>
            <person name="Hornburger P."/>
            <person name="Mueller R.-W."/>
            <person name="Bruemmer F."/>
            <person name="Labrenz M."/>
            <person name="Spormann A.M."/>
            <person name="Op Den Camp H."/>
            <person name="Overmann J."/>
            <person name="Amann R."/>
            <person name="Jetten M.S.M."/>
            <person name="Mascher T."/>
            <person name="Medema M.H."/>
            <person name="Devos D.P."/>
            <person name="Kaster A.-K."/>
            <person name="Ovreas L."/>
            <person name="Rohde M."/>
            <person name="Galperin M.Y."/>
            <person name="Jogler C."/>
        </authorList>
    </citation>
    <scope>NUCLEOTIDE SEQUENCE [LARGE SCALE GENOMIC DNA]</scope>
    <source>
        <strain evidence="7 8">CA85</strain>
    </source>
</reference>
<dbReference type="AlphaFoldDB" id="A0A5C5YFZ9"/>
<gene>
    <name evidence="7" type="ORF">CA85_11470</name>
</gene>
<comment type="caution">
    <text evidence="7">The sequence shown here is derived from an EMBL/GenBank/DDBJ whole genome shotgun (WGS) entry which is preliminary data.</text>
</comment>
<feature type="domain" description="Outer membrane lipoprotein BamD-like" evidence="6">
    <location>
        <begin position="658"/>
        <end position="806"/>
    </location>
</feature>
<evidence type="ECO:0000256" key="1">
    <source>
        <dbReference type="ARBA" id="ARBA00022729"/>
    </source>
</evidence>
<keyword evidence="1 5" id="KW-0732">Signal</keyword>
<organism evidence="7 8">
    <name type="scientific">Allorhodopirellula solitaria</name>
    <dbReference type="NCBI Taxonomy" id="2527987"/>
    <lineage>
        <taxon>Bacteria</taxon>
        <taxon>Pseudomonadati</taxon>
        <taxon>Planctomycetota</taxon>
        <taxon>Planctomycetia</taxon>
        <taxon>Pirellulales</taxon>
        <taxon>Pirellulaceae</taxon>
        <taxon>Allorhodopirellula</taxon>
    </lineage>
</organism>
<dbReference type="PANTHER" id="PTHR45586">
    <property type="entry name" value="TPR REPEAT-CONTAINING PROTEIN PA4667"/>
    <property type="match status" value="1"/>
</dbReference>
<keyword evidence="2" id="KW-0677">Repeat</keyword>
<dbReference type="PROSITE" id="PS50005">
    <property type="entry name" value="TPR"/>
    <property type="match status" value="3"/>
</dbReference>
<dbReference type="InterPro" id="IPR019734">
    <property type="entry name" value="TPR_rpt"/>
</dbReference>
<keyword evidence="3 4" id="KW-0802">TPR repeat</keyword>
<feature type="chain" id="PRO_5023097819" evidence="5">
    <location>
        <begin position="21"/>
        <end position="1111"/>
    </location>
</feature>
<dbReference type="Gene3D" id="1.25.40.10">
    <property type="entry name" value="Tetratricopeptide repeat domain"/>
    <property type="match status" value="10"/>
</dbReference>
<sequence precursor="true">MSRSCPILLVILILASFATAIEVGAQDRGDSESDAAAVAIYADAANFQTNGVTELAIDSWKEFLKKFPQHSLAPKAAHYLGVCYMSTDPPDLTDAANAFRVALQTEKYELRQESLSNRAWCLYAEATQGNTPDRELLGESLKTYQQLLEESPDSKYRDRAFFYSGEVAYTMGNLKQAIGYYRQLLQMDGAEKSSLHCDSLYALGVAQEEAGENDAAAKSYQQLLQACADSDFVVDVQLRLADLKILHQQFRDAIPLLQTVIDESDGLSIDDDKALAMFRLAFCEARLSKPNEAAQGYERLIETFPTSRFVPASRLAAAQSYYQAGQSDRAAEKFRAVLEGDDRVASTEAAHWLVRIALSKVSRSSAGSSEAQAAAESAFEIASQQLARGTEGEYAVALQLDAAEALSYQQDKLDEALSSFEAVASDHSESPLAPRAVYNAAYTALQLGRHDRALELASDFADRYASNPLAPDAAFIGAEANLLSGKPTAAVDAYRELIENPVYRENRQRAQWIMRSAIALQAADEPAKAAEMIQQNLAEFEEPSEKADALMLAGQAELKTGDAAAAAISFQASRDASPDGAQGDEALLLSGKAEMAAGNREAATKKWRELISTAPETQSADQARYQLGQLASGEENYKAAIKQFDPVIESGRDPALRPFALYGKGWAQMSLHEHAQAAETLSRVIDDFPQHPIFDDALLARGITYRSLERYDQAASDLKRFLATMPEGERLGHALYELALVQQNQNLPGPAAASLRRIVEEVPAYPEMGNVIYELGWSLKEAGEADAAMEQFEDLIASYPDNPMISEAAYFLGQRQYGEEQWQAAAKSFAIAAGPESQAATSDNELLEKSLYRMGWSLFKSGDYPGAEAAFVRQYRSASDGPLILDAMMMVGESRFKQNQFEEALKAYTKAREKIVADDDTSKTVRDEAERQVRELTLLHGGQSAAQIEDWQAAIQWYDELRERFPATTYLSQVFYETGFAYQQTGQDERALQLYGEVADNYRNAVAARARFMMGEIYFAQKEYAKAIPEFQRVMYGFGAEQAPAEIKNWQGKSAFEAGRCAESLFDIAKTGSAKSKARGFATRFYQYVIDKHADHELAVQAKERLQAIRG</sequence>
<evidence type="ECO:0000313" key="8">
    <source>
        <dbReference type="Proteomes" id="UP000318053"/>
    </source>
</evidence>
<dbReference type="InterPro" id="IPR039565">
    <property type="entry name" value="BamD-like"/>
</dbReference>
<evidence type="ECO:0000259" key="6">
    <source>
        <dbReference type="Pfam" id="PF13525"/>
    </source>
</evidence>
<dbReference type="PANTHER" id="PTHR45586:SF1">
    <property type="entry name" value="LIPOPOLYSACCHARIDE ASSEMBLY PROTEIN B"/>
    <property type="match status" value="1"/>
</dbReference>
<evidence type="ECO:0000256" key="5">
    <source>
        <dbReference type="SAM" id="SignalP"/>
    </source>
</evidence>
<evidence type="ECO:0000256" key="4">
    <source>
        <dbReference type="PROSITE-ProRule" id="PRU00339"/>
    </source>
</evidence>
<evidence type="ECO:0000256" key="2">
    <source>
        <dbReference type="ARBA" id="ARBA00022737"/>
    </source>
</evidence>
<dbReference type="Pfam" id="PF13432">
    <property type="entry name" value="TPR_16"/>
    <property type="match status" value="5"/>
</dbReference>
<feature type="repeat" description="TPR" evidence="4">
    <location>
        <begin position="769"/>
        <end position="802"/>
    </location>
</feature>
<feature type="signal peptide" evidence="5">
    <location>
        <begin position="1"/>
        <end position="20"/>
    </location>
</feature>
<name>A0A5C5YFZ9_9BACT</name>
<dbReference type="RefSeq" id="WP_146390266.1">
    <property type="nucleotide sequence ID" value="NZ_SJPK01000002.1"/>
</dbReference>
<dbReference type="InterPro" id="IPR051012">
    <property type="entry name" value="CellSynth/LPSAsmb/PSIAsmb"/>
</dbReference>
<protein>
    <submittedName>
        <fullName evidence="7">Tol-pal system protein YbgF</fullName>
    </submittedName>
</protein>
<accession>A0A5C5YFZ9</accession>
<evidence type="ECO:0000313" key="7">
    <source>
        <dbReference type="EMBL" id="TWT74260.1"/>
    </source>
</evidence>
<proteinExistence type="predicted"/>
<dbReference type="Proteomes" id="UP000318053">
    <property type="component" value="Unassembled WGS sequence"/>
</dbReference>
<dbReference type="SUPFAM" id="SSF48452">
    <property type="entry name" value="TPR-like"/>
    <property type="match status" value="7"/>
</dbReference>
<dbReference type="SMART" id="SM00028">
    <property type="entry name" value="TPR"/>
    <property type="match status" value="17"/>
</dbReference>
<feature type="repeat" description="TPR" evidence="4">
    <location>
        <begin position="158"/>
        <end position="191"/>
    </location>
</feature>
<dbReference type="InterPro" id="IPR011990">
    <property type="entry name" value="TPR-like_helical_dom_sf"/>
</dbReference>
<keyword evidence="8" id="KW-1185">Reference proteome</keyword>
<dbReference type="Pfam" id="PF13174">
    <property type="entry name" value="TPR_6"/>
    <property type="match status" value="1"/>
</dbReference>
<dbReference type="OrthoDB" id="9757961at2"/>